<evidence type="ECO:0000313" key="4">
    <source>
        <dbReference type="Proteomes" id="UP001161247"/>
    </source>
</evidence>
<feature type="domain" description="CRAL-TRIO" evidence="2">
    <location>
        <begin position="28"/>
        <end position="142"/>
    </location>
</feature>
<dbReference type="EMBL" id="OX459119">
    <property type="protein sequence ID" value="CAI9094935.1"/>
    <property type="molecule type" value="Genomic_DNA"/>
</dbReference>
<accession>A0AAV1CIU0</accession>
<reference evidence="3" key="1">
    <citation type="submission" date="2023-03" db="EMBL/GenBank/DDBJ databases">
        <authorList>
            <person name="Julca I."/>
        </authorList>
    </citation>
    <scope>NUCLEOTIDE SEQUENCE</scope>
</reference>
<dbReference type="Proteomes" id="UP001161247">
    <property type="component" value="Chromosome 2"/>
</dbReference>
<keyword evidence="4" id="KW-1185">Reference proteome</keyword>
<dbReference type="Pfam" id="PF00650">
    <property type="entry name" value="CRAL_TRIO"/>
    <property type="match status" value="1"/>
</dbReference>
<dbReference type="PANTHER" id="PTHR47556">
    <property type="entry name" value="SEC14P-LIKE PHOSPHATIDYLINOSITOL TRANSFER FAMILY PROTEIN"/>
    <property type="match status" value="1"/>
</dbReference>
<dbReference type="PANTHER" id="PTHR47556:SF1">
    <property type="entry name" value="SEC14P-LIKE PHOSPHATIDYLINOSITOL TRANSFER FAMILY PROTEIN"/>
    <property type="match status" value="1"/>
</dbReference>
<dbReference type="SUPFAM" id="SSF52087">
    <property type="entry name" value="CRAL/TRIO domain"/>
    <property type="match status" value="1"/>
</dbReference>
<dbReference type="InterPro" id="IPR001251">
    <property type="entry name" value="CRAL-TRIO_dom"/>
</dbReference>
<feature type="signal peptide" evidence="1">
    <location>
        <begin position="1"/>
        <end position="23"/>
    </location>
</feature>
<dbReference type="AlphaFoldDB" id="A0AAV1CIU0"/>
<keyword evidence="1" id="KW-0732">Signal</keyword>
<dbReference type="InterPro" id="IPR036865">
    <property type="entry name" value="CRAL-TRIO_dom_sf"/>
</dbReference>
<evidence type="ECO:0000259" key="2">
    <source>
        <dbReference type="Pfam" id="PF00650"/>
    </source>
</evidence>
<sequence>MALHWLEMLSVVLQFLTNSFKVAIPVRNVTVKIVQKQDISEDEKLCVYLVEKALRKLQPGQEQMLGIIDLHGFSTENADLKFLSFLIYETLYSQFDVLLLLSKDAPFIFKPIWQLVKPALRSYASLVKFCSAKTAINEYFTLGTVPQT</sequence>
<evidence type="ECO:0000256" key="1">
    <source>
        <dbReference type="SAM" id="SignalP"/>
    </source>
</evidence>
<evidence type="ECO:0000313" key="3">
    <source>
        <dbReference type="EMBL" id="CAI9094935.1"/>
    </source>
</evidence>
<dbReference type="Gene3D" id="3.40.525.10">
    <property type="entry name" value="CRAL-TRIO lipid binding domain"/>
    <property type="match status" value="1"/>
</dbReference>
<proteinExistence type="predicted"/>
<gene>
    <name evidence="3" type="ORF">OLC1_LOCUS6009</name>
</gene>
<name>A0AAV1CIU0_OLDCO</name>
<feature type="chain" id="PRO_5043874958" evidence="1">
    <location>
        <begin position="24"/>
        <end position="148"/>
    </location>
</feature>
<protein>
    <submittedName>
        <fullName evidence="3">OLC1v1030770C1</fullName>
    </submittedName>
</protein>
<organism evidence="3 4">
    <name type="scientific">Oldenlandia corymbosa var. corymbosa</name>
    <dbReference type="NCBI Taxonomy" id="529605"/>
    <lineage>
        <taxon>Eukaryota</taxon>
        <taxon>Viridiplantae</taxon>
        <taxon>Streptophyta</taxon>
        <taxon>Embryophyta</taxon>
        <taxon>Tracheophyta</taxon>
        <taxon>Spermatophyta</taxon>
        <taxon>Magnoliopsida</taxon>
        <taxon>eudicotyledons</taxon>
        <taxon>Gunneridae</taxon>
        <taxon>Pentapetalae</taxon>
        <taxon>asterids</taxon>
        <taxon>lamiids</taxon>
        <taxon>Gentianales</taxon>
        <taxon>Rubiaceae</taxon>
        <taxon>Rubioideae</taxon>
        <taxon>Spermacoceae</taxon>
        <taxon>Hedyotis-Oldenlandia complex</taxon>
        <taxon>Oldenlandia</taxon>
    </lineage>
</organism>